<dbReference type="InterPro" id="IPR005467">
    <property type="entry name" value="His_kinase_dom"/>
</dbReference>
<keyword evidence="13 14" id="KW-0472">Membrane</keyword>
<comment type="catalytic activity">
    <reaction evidence="1">
        <text>ATP + protein L-histidine = ADP + protein N-phospho-L-histidine.</text>
        <dbReference type="EC" id="2.7.13.3"/>
    </reaction>
</comment>
<comment type="caution">
    <text evidence="16">The sequence shown here is derived from an EMBL/GenBank/DDBJ whole genome shotgun (WGS) entry which is preliminary data.</text>
</comment>
<dbReference type="SUPFAM" id="SSF47384">
    <property type="entry name" value="Homodimeric domain of signal transducing histidine kinase"/>
    <property type="match status" value="1"/>
</dbReference>
<dbReference type="InterPro" id="IPR050398">
    <property type="entry name" value="HssS/ArlS-like"/>
</dbReference>
<dbReference type="InterPro" id="IPR003594">
    <property type="entry name" value="HATPase_dom"/>
</dbReference>
<dbReference type="InterPro" id="IPR003661">
    <property type="entry name" value="HisK_dim/P_dom"/>
</dbReference>
<dbReference type="Proteomes" id="UP000608071">
    <property type="component" value="Unassembled WGS sequence"/>
</dbReference>
<keyword evidence="4" id="KW-1003">Cell membrane</keyword>
<feature type="domain" description="Histidine kinase" evidence="15">
    <location>
        <begin position="258"/>
        <end position="475"/>
    </location>
</feature>
<dbReference type="InterPro" id="IPR036890">
    <property type="entry name" value="HATPase_C_sf"/>
</dbReference>
<gene>
    <name evidence="16" type="ORF">H9647_05470</name>
</gene>
<dbReference type="Gene3D" id="6.10.340.10">
    <property type="match status" value="1"/>
</dbReference>
<dbReference type="PRINTS" id="PR00344">
    <property type="entry name" value="BCTRLSENSOR"/>
</dbReference>
<dbReference type="Gene3D" id="3.30.565.10">
    <property type="entry name" value="Histidine kinase-like ATPase, C-terminal domain"/>
    <property type="match status" value="1"/>
</dbReference>
<dbReference type="Pfam" id="PF00512">
    <property type="entry name" value="HisKA"/>
    <property type="match status" value="1"/>
</dbReference>
<keyword evidence="7 14" id="KW-0812">Transmembrane</keyword>
<evidence type="ECO:0000256" key="6">
    <source>
        <dbReference type="ARBA" id="ARBA00022679"/>
    </source>
</evidence>
<reference evidence="16 17" key="1">
    <citation type="submission" date="2020-08" db="EMBL/GenBank/DDBJ databases">
        <title>A Genomic Blueprint of the Chicken Gut Microbiome.</title>
        <authorList>
            <person name="Gilroy R."/>
            <person name="Ravi A."/>
            <person name="Getino M."/>
            <person name="Pursley I."/>
            <person name="Horton D.L."/>
            <person name="Alikhan N.-F."/>
            <person name="Baker D."/>
            <person name="Gharbi K."/>
            <person name="Hall N."/>
            <person name="Watson M."/>
            <person name="Adriaenssens E.M."/>
            <person name="Foster-Nyarko E."/>
            <person name="Jarju S."/>
            <person name="Secka A."/>
            <person name="Antonio M."/>
            <person name="Oren A."/>
            <person name="Chaudhuri R."/>
            <person name="La Ragione R.M."/>
            <person name="Hildebrand F."/>
            <person name="Pallen M.J."/>
        </authorList>
    </citation>
    <scope>NUCLEOTIDE SEQUENCE [LARGE SCALE GENOMIC DNA]</scope>
    <source>
        <strain evidence="16 17">Sa2BVA9</strain>
    </source>
</reference>
<dbReference type="GO" id="GO:0016301">
    <property type="term" value="F:kinase activity"/>
    <property type="evidence" value="ECO:0007669"/>
    <property type="project" value="UniProtKB-KW"/>
</dbReference>
<evidence type="ECO:0000256" key="9">
    <source>
        <dbReference type="ARBA" id="ARBA00022777"/>
    </source>
</evidence>
<dbReference type="SMART" id="SM00388">
    <property type="entry name" value="HisKA"/>
    <property type="match status" value="1"/>
</dbReference>
<evidence type="ECO:0000256" key="14">
    <source>
        <dbReference type="SAM" id="Phobius"/>
    </source>
</evidence>
<evidence type="ECO:0000256" key="12">
    <source>
        <dbReference type="ARBA" id="ARBA00023012"/>
    </source>
</evidence>
<dbReference type="RefSeq" id="WP_191798766.1">
    <property type="nucleotide sequence ID" value="NZ_JACSQL010000002.1"/>
</dbReference>
<proteinExistence type="predicted"/>
<keyword evidence="11 14" id="KW-1133">Transmembrane helix</keyword>
<dbReference type="SMART" id="SM00387">
    <property type="entry name" value="HATPase_c"/>
    <property type="match status" value="1"/>
</dbReference>
<evidence type="ECO:0000313" key="16">
    <source>
        <dbReference type="EMBL" id="MBD7967503.1"/>
    </source>
</evidence>
<dbReference type="CDD" id="cd06225">
    <property type="entry name" value="HAMP"/>
    <property type="match status" value="1"/>
</dbReference>
<feature type="transmembrane region" description="Helical" evidence="14">
    <location>
        <begin position="161"/>
        <end position="186"/>
    </location>
</feature>
<dbReference type="InterPro" id="IPR004358">
    <property type="entry name" value="Sig_transdc_His_kin-like_C"/>
</dbReference>
<name>A0ABR8SVH9_9BACL</name>
<sequence length="475" mass="54421">MYLKDWMRKWLIAGMTCLILLWGCGAGMLLTHYSRQNNASEAVINQVRLQVNALRLYIAEYHKQIPYDLKLQQTLKSMAQDQQVSLLYTNLEGKILYDTLEENTRENIDVNTELHYDLYHAKENHGNYSIAFPIVDETTNIQVGNAIFTMPESEIFTQKSYAVPASLFIMMTVIFLILCFLLFLLAKKIRTNMIGRVHQLKEYSEAILKGNYENTMEYTTMDEIGEVYAMFDQMRMEIMHHSRRRDEQEQAQKELISTISHELKTPLTTLTAYIEMIREGGCRDMTSVMEYVEVMHNNALKMTRLTEDLLQHALQELGQISVTLTEQYSKDILTRILQPVGHYVRSTGVVFIEPEHIPNVLIHVDANRLEQVITNLISNALKHTSSGDSIRVDTVLEHGHLKITIADTGKGILPQDLPFVFDRYFKGTSRMKPEAAGTGLGLSICKHIIEAHQGSISFQSVPDQGTVFYCFIPVR</sequence>
<keyword evidence="17" id="KW-1185">Reference proteome</keyword>
<keyword evidence="6" id="KW-0808">Transferase</keyword>
<dbReference type="PANTHER" id="PTHR45528:SF1">
    <property type="entry name" value="SENSOR HISTIDINE KINASE CPXA"/>
    <property type="match status" value="1"/>
</dbReference>
<accession>A0ABR8SVH9</accession>
<protein>
    <recommendedName>
        <fullName evidence="3">histidine kinase</fullName>
        <ecNumber evidence="3">2.7.13.3</ecNumber>
    </recommendedName>
</protein>
<organism evidence="16 17">
    <name type="scientific">Paenibacillus gallinarum</name>
    <dbReference type="NCBI Taxonomy" id="2762232"/>
    <lineage>
        <taxon>Bacteria</taxon>
        <taxon>Bacillati</taxon>
        <taxon>Bacillota</taxon>
        <taxon>Bacilli</taxon>
        <taxon>Bacillales</taxon>
        <taxon>Paenibacillaceae</taxon>
        <taxon>Paenibacillus</taxon>
    </lineage>
</organism>
<dbReference type="SUPFAM" id="SSF55874">
    <property type="entry name" value="ATPase domain of HSP90 chaperone/DNA topoisomerase II/histidine kinase"/>
    <property type="match status" value="1"/>
</dbReference>
<evidence type="ECO:0000256" key="13">
    <source>
        <dbReference type="ARBA" id="ARBA00023136"/>
    </source>
</evidence>
<dbReference type="EMBL" id="JACSQL010000002">
    <property type="protein sequence ID" value="MBD7967503.1"/>
    <property type="molecule type" value="Genomic_DNA"/>
</dbReference>
<evidence type="ECO:0000256" key="3">
    <source>
        <dbReference type="ARBA" id="ARBA00012438"/>
    </source>
</evidence>
<evidence type="ECO:0000256" key="2">
    <source>
        <dbReference type="ARBA" id="ARBA00004651"/>
    </source>
</evidence>
<keyword evidence="12" id="KW-0902">Two-component regulatory system</keyword>
<dbReference type="CDD" id="cd00082">
    <property type="entry name" value="HisKA"/>
    <property type="match status" value="1"/>
</dbReference>
<evidence type="ECO:0000256" key="1">
    <source>
        <dbReference type="ARBA" id="ARBA00000085"/>
    </source>
</evidence>
<evidence type="ECO:0000256" key="4">
    <source>
        <dbReference type="ARBA" id="ARBA00022475"/>
    </source>
</evidence>
<comment type="subcellular location">
    <subcellularLocation>
        <location evidence="2">Cell membrane</location>
        <topology evidence="2">Multi-pass membrane protein</topology>
    </subcellularLocation>
</comment>
<evidence type="ECO:0000256" key="11">
    <source>
        <dbReference type="ARBA" id="ARBA00022989"/>
    </source>
</evidence>
<evidence type="ECO:0000256" key="8">
    <source>
        <dbReference type="ARBA" id="ARBA00022741"/>
    </source>
</evidence>
<dbReference type="CDD" id="cd00075">
    <property type="entry name" value="HATPase"/>
    <property type="match status" value="1"/>
</dbReference>
<keyword evidence="10" id="KW-0067">ATP-binding</keyword>
<evidence type="ECO:0000313" key="17">
    <source>
        <dbReference type="Proteomes" id="UP000608071"/>
    </source>
</evidence>
<dbReference type="PANTHER" id="PTHR45528">
    <property type="entry name" value="SENSOR HISTIDINE KINASE CPXA"/>
    <property type="match status" value="1"/>
</dbReference>
<keyword evidence="8" id="KW-0547">Nucleotide-binding</keyword>
<evidence type="ECO:0000256" key="10">
    <source>
        <dbReference type="ARBA" id="ARBA00022840"/>
    </source>
</evidence>
<dbReference type="EC" id="2.7.13.3" evidence="3"/>
<dbReference type="Pfam" id="PF02518">
    <property type="entry name" value="HATPase_c"/>
    <property type="match status" value="1"/>
</dbReference>
<keyword evidence="9 16" id="KW-0418">Kinase</keyword>
<keyword evidence="5" id="KW-0597">Phosphoprotein</keyword>
<dbReference type="InterPro" id="IPR036097">
    <property type="entry name" value="HisK_dim/P_sf"/>
</dbReference>
<dbReference type="Gene3D" id="1.10.287.130">
    <property type="match status" value="1"/>
</dbReference>
<evidence type="ECO:0000256" key="5">
    <source>
        <dbReference type="ARBA" id="ARBA00022553"/>
    </source>
</evidence>
<dbReference type="PROSITE" id="PS50109">
    <property type="entry name" value="HIS_KIN"/>
    <property type="match status" value="1"/>
</dbReference>
<evidence type="ECO:0000256" key="7">
    <source>
        <dbReference type="ARBA" id="ARBA00022692"/>
    </source>
</evidence>
<evidence type="ECO:0000259" key="15">
    <source>
        <dbReference type="PROSITE" id="PS50109"/>
    </source>
</evidence>